<dbReference type="Gene3D" id="3.30.2410.10">
    <property type="entry name" value="Hect, E3 ligase catalytic domain"/>
    <property type="match status" value="1"/>
</dbReference>
<dbReference type="InterPro" id="IPR035983">
    <property type="entry name" value="Hect_E3_ubiquitin_ligase"/>
</dbReference>
<dbReference type="AlphaFoldDB" id="A0ABD3T5R7"/>
<keyword evidence="4" id="KW-1185">Reference proteome</keyword>
<sequence length="215" mass="24790">MLSRAFISHAVYGTHATWQTQQYLLEDFLNFVTDSERDILTKALQDFEHADTDDEIEENIHQTVMEIAEKELIQEPMFVIDTWAPYLTKMGLTSAELDKIYEKCKPTSKRVISMISFPSNMTESQKTVSKYLCKFVKELETNMIGTFLRFMTGSDIICTSKIEVTFVHLEGLSSHPVAHTCSGVLELPDDYQSYPDFRSQFMEILKSNVWVMDIV</sequence>
<keyword evidence="1" id="KW-0833">Ubl conjugation pathway</keyword>
<feature type="domain" description="HECT" evidence="2">
    <location>
        <begin position="115"/>
        <end position="200"/>
    </location>
</feature>
<dbReference type="EMBL" id="JBJQND010000019">
    <property type="protein sequence ID" value="KAL3831925.1"/>
    <property type="molecule type" value="Genomic_DNA"/>
</dbReference>
<evidence type="ECO:0000256" key="1">
    <source>
        <dbReference type="ARBA" id="ARBA00022786"/>
    </source>
</evidence>
<proteinExistence type="predicted"/>
<accession>A0ABD3T5R7</accession>
<protein>
    <recommendedName>
        <fullName evidence="2">HECT domain-containing protein</fullName>
    </recommendedName>
</protein>
<evidence type="ECO:0000259" key="2">
    <source>
        <dbReference type="Pfam" id="PF00632"/>
    </source>
</evidence>
<organism evidence="3 4">
    <name type="scientific">Sinanodonta woodiana</name>
    <name type="common">Chinese pond mussel</name>
    <name type="synonym">Anodonta woodiana</name>
    <dbReference type="NCBI Taxonomy" id="1069815"/>
    <lineage>
        <taxon>Eukaryota</taxon>
        <taxon>Metazoa</taxon>
        <taxon>Spiralia</taxon>
        <taxon>Lophotrochozoa</taxon>
        <taxon>Mollusca</taxon>
        <taxon>Bivalvia</taxon>
        <taxon>Autobranchia</taxon>
        <taxon>Heteroconchia</taxon>
        <taxon>Palaeoheterodonta</taxon>
        <taxon>Unionida</taxon>
        <taxon>Unionoidea</taxon>
        <taxon>Unionidae</taxon>
        <taxon>Unioninae</taxon>
        <taxon>Sinanodonta</taxon>
    </lineage>
</organism>
<dbReference type="Proteomes" id="UP001634394">
    <property type="component" value="Unassembled WGS sequence"/>
</dbReference>
<name>A0ABD3T5R7_SINWO</name>
<dbReference type="SUPFAM" id="SSF56204">
    <property type="entry name" value="Hect, E3 ligase catalytic domain"/>
    <property type="match status" value="1"/>
</dbReference>
<dbReference type="InterPro" id="IPR000569">
    <property type="entry name" value="HECT_dom"/>
</dbReference>
<evidence type="ECO:0000313" key="4">
    <source>
        <dbReference type="Proteomes" id="UP001634394"/>
    </source>
</evidence>
<gene>
    <name evidence="3" type="ORF">ACJMK2_023615</name>
</gene>
<dbReference type="Pfam" id="PF00632">
    <property type="entry name" value="HECT"/>
    <property type="match status" value="1"/>
</dbReference>
<reference evidence="3 4" key="1">
    <citation type="submission" date="2024-11" db="EMBL/GenBank/DDBJ databases">
        <title>Chromosome-level genome assembly of the freshwater bivalve Anodonta woodiana.</title>
        <authorList>
            <person name="Chen X."/>
        </authorList>
    </citation>
    <scope>NUCLEOTIDE SEQUENCE [LARGE SCALE GENOMIC DNA]</scope>
    <source>
        <strain evidence="3">MN2024</strain>
        <tissue evidence="3">Gills</tissue>
    </source>
</reference>
<evidence type="ECO:0000313" key="3">
    <source>
        <dbReference type="EMBL" id="KAL3831925.1"/>
    </source>
</evidence>
<comment type="caution">
    <text evidence="3">The sequence shown here is derived from an EMBL/GenBank/DDBJ whole genome shotgun (WGS) entry which is preliminary data.</text>
</comment>